<dbReference type="InterPro" id="IPR000917">
    <property type="entry name" value="Sulfatase_N"/>
</dbReference>
<gene>
    <name evidence="6" type="ORF">A4V02_00320</name>
</gene>
<dbReference type="GO" id="GO:0016787">
    <property type="term" value="F:hydrolase activity"/>
    <property type="evidence" value="ECO:0007669"/>
    <property type="project" value="UniProtKB-KW"/>
</dbReference>
<reference evidence="7" key="1">
    <citation type="submission" date="2016-04" db="EMBL/GenBank/DDBJ databases">
        <title>Complete Genome Sequences of Twelve Strains of a Stable Defined Moderately Diverse Mouse Microbiota 2 (sDMDMm2).</title>
        <authorList>
            <person name="Uchimura Y."/>
            <person name="Wyss M."/>
            <person name="Brugiroux S."/>
            <person name="Limenitakis J.P."/>
            <person name="Stecher B."/>
            <person name="McCoy K.D."/>
            <person name="Macpherson A.J."/>
        </authorList>
    </citation>
    <scope>NUCLEOTIDE SEQUENCE [LARGE SCALE GENOMIC DNA]</scope>
    <source>
        <strain evidence="7">YL27</strain>
    </source>
</reference>
<comment type="similarity">
    <text evidence="1">Belongs to the sulfatase family.</text>
</comment>
<name>A0A1B1S6B8_9BACT</name>
<sequence length="500" mass="54774">MRKFSCFVSAMLAGAAWMAAQSKPNVIVVLADDLGFGDVSAYGSKTISTPNIDRLARGGVCFNNAYATSATSTPSRYALMTGMYPWKNPDAKILPGDAPLIIREDEFTLPKMMREAGYATGAIGKWHLGMGKGKINWNKTVKPGANQIGFDYSCLIAATNDRVPTVYIENGDVVGLDKNDPIEVDYEKNFPGEPTAIDNPEMLRMKWHHGHNNSIVNGIPRIGFMKGGTAARWRDEDMADYFVGKVKDYITAHADAPFFLYYGLHEPHVPRAPHERFAGSTTMGPRGDAIVEADWCVGQLIDHLEKEGILDNTMIIFSSDNGPVLQDGYYDEAVKKVGDHSPTGGRRGGKYSLFDGGTHIPLFVYWKGHIAPLNSDEFVCQMDLLPSLAKMVDGNVPAGLDGIETLDAFMGKGASNRKDLVIEAKSKVAFRTGPWVMIPPYKGKARNVTGNELGNLKEYALFNLVDDPAQLTNVADKYPEVLEDLKKRLAAQTDGKIVNN</sequence>
<dbReference type="OrthoDB" id="9765065at2"/>
<dbReference type="KEGG" id="pary:A4V02_00320"/>
<keyword evidence="4" id="KW-0732">Signal</keyword>
<protein>
    <submittedName>
        <fullName evidence="6">Arylsulfatase</fullName>
    </submittedName>
</protein>
<dbReference type="Gene3D" id="3.30.1120.10">
    <property type="match status" value="1"/>
</dbReference>
<dbReference type="SUPFAM" id="SSF53649">
    <property type="entry name" value="Alkaline phosphatase-like"/>
    <property type="match status" value="1"/>
</dbReference>
<comment type="PTM">
    <text evidence="3">The conversion to 3-oxoalanine (also known as C-formylglycine, FGly), of a serine or cysteine residue in prokaryotes and of a cysteine residue in eukaryotes, is critical for catalytic activity.</text>
</comment>
<feature type="chain" id="PRO_5008529194" evidence="4">
    <location>
        <begin position="20"/>
        <end position="500"/>
    </location>
</feature>
<evidence type="ECO:0000313" key="7">
    <source>
        <dbReference type="Proteomes" id="UP000186351"/>
    </source>
</evidence>
<dbReference type="PANTHER" id="PTHR43751">
    <property type="entry name" value="SULFATASE"/>
    <property type="match status" value="1"/>
</dbReference>
<evidence type="ECO:0000256" key="2">
    <source>
        <dbReference type="ARBA" id="ARBA00022801"/>
    </source>
</evidence>
<feature type="signal peptide" evidence="4">
    <location>
        <begin position="1"/>
        <end position="19"/>
    </location>
</feature>
<dbReference type="InterPro" id="IPR017850">
    <property type="entry name" value="Alkaline_phosphatase_core_sf"/>
</dbReference>
<evidence type="ECO:0000313" key="6">
    <source>
        <dbReference type="EMBL" id="ANU62342.1"/>
    </source>
</evidence>
<organism evidence="6 7">
    <name type="scientific">Muribaculum intestinale</name>
    <dbReference type="NCBI Taxonomy" id="1796646"/>
    <lineage>
        <taxon>Bacteria</taxon>
        <taxon>Pseudomonadati</taxon>
        <taxon>Bacteroidota</taxon>
        <taxon>Bacteroidia</taxon>
        <taxon>Bacteroidales</taxon>
        <taxon>Muribaculaceae</taxon>
        <taxon>Muribaculum</taxon>
    </lineage>
</organism>
<dbReference type="AlphaFoldDB" id="A0A1B1S6B8"/>
<evidence type="ECO:0000256" key="1">
    <source>
        <dbReference type="ARBA" id="ARBA00008779"/>
    </source>
</evidence>
<dbReference type="PROSITE" id="PS00149">
    <property type="entry name" value="SULFATASE_2"/>
    <property type="match status" value="1"/>
</dbReference>
<dbReference type="STRING" id="1796646.A4V02_00320"/>
<dbReference type="InterPro" id="IPR052701">
    <property type="entry name" value="GAG_Ulvan_Degrading_Sulfatases"/>
</dbReference>
<evidence type="ECO:0000259" key="5">
    <source>
        <dbReference type="Pfam" id="PF00884"/>
    </source>
</evidence>
<dbReference type="PROSITE" id="PS00523">
    <property type="entry name" value="SULFATASE_1"/>
    <property type="match status" value="1"/>
</dbReference>
<accession>A0A1B1S6B8</accession>
<dbReference type="EMBL" id="CP015402">
    <property type="protein sequence ID" value="ANU62342.1"/>
    <property type="molecule type" value="Genomic_DNA"/>
</dbReference>
<dbReference type="InterPro" id="IPR024607">
    <property type="entry name" value="Sulfatase_CS"/>
</dbReference>
<feature type="domain" description="Sulfatase N-terminal" evidence="5">
    <location>
        <begin position="24"/>
        <end position="392"/>
    </location>
</feature>
<dbReference type="GeneID" id="65535280"/>
<proteinExistence type="inferred from homology"/>
<keyword evidence="7" id="KW-1185">Reference proteome</keyword>
<dbReference type="PANTHER" id="PTHR43751:SF7">
    <property type="entry name" value="ARYLSULPHATASE A"/>
    <property type="match status" value="1"/>
</dbReference>
<evidence type="ECO:0000256" key="4">
    <source>
        <dbReference type="SAM" id="SignalP"/>
    </source>
</evidence>
<dbReference type="Gene3D" id="3.40.720.10">
    <property type="entry name" value="Alkaline Phosphatase, subunit A"/>
    <property type="match status" value="1"/>
</dbReference>
<keyword evidence="2" id="KW-0378">Hydrolase</keyword>
<dbReference type="Proteomes" id="UP000186351">
    <property type="component" value="Chromosome"/>
</dbReference>
<feature type="modified residue" description="3-oxoalanine (Ser)" evidence="3">
    <location>
        <position position="72"/>
    </location>
</feature>
<dbReference type="Pfam" id="PF00884">
    <property type="entry name" value="Sulfatase"/>
    <property type="match status" value="1"/>
</dbReference>
<accession>A0A1Z2XFI8</accession>
<dbReference type="RefSeq" id="WP_068959742.1">
    <property type="nucleotide sequence ID" value="NZ_CAOOOG010000002.1"/>
</dbReference>
<evidence type="ECO:0000256" key="3">
    <source>
        <dbReference type="PIRSR" id="PIRSR600917-52"/>
    </source>
</evidence>